<sequence>MNMRKKLFFACFTAAGIFSASTALAAPTWINDDVFSLDVKPTVVKTSTLSMSTSNPLTSEGNVKPGDRLFTINVSADATTKVALTGANETIIAETGAVRNTRSGPISLLGYLPSGYTQHITNEQEFFPVGSSSDPYNRVLLLEGEDIYNLDITVASDAEEKYTLPGTYTFEFVAQAYTE</sequence>
<dbReference type="EMBL" id="CP009458">
    <property type="protein sequence ID" value="AIR62441.1"/>
    <property type="molecule type" value="Genomic_DNA"/>
</dbReference>
<keyword evidence="1" id="KW-0732">Signal</keyword>
<dbReference type="Proteomes" id="UP000029516">
    <property type="component" value="Chromosome"/>
</dbReference>
<organism evidence="2 3">
    <name type="scientific">Cedecea neteri</name>
    <dbReference type="NCBI Taxonomy" id="158822"/>
    <lineage>
        <taxon>Bacteria</taxon>
        <taxon>Pseudomonadati</taxon>
        <taxon>Pseudomonadota</taxon>
        <taxon>Gammaproteobacteria</taxon>
        <taxon>Enterobacterales</taxon>
        <taxon>Enterobacteriaceae</taxon>
        <taxon>Cedecea</taxon>
    </lineage>
</organism>
<name>A0AAN0VUW3_9ENTR</name>
<feature type="signal peptide" evidence="1">
    <location>
        <begin position="1"/>
        <end position="25"/>
    </location>
</feature>
<dbReference type="AlphaFoldDB" id="A0AAN0VUW3"/>
<reference evidence="2 3" key="1">
    <citation type="submission" date="2014-09" db="EMBL/GenBank/DDBJ databases">
        <authorList>
            <person name="Chan K.-G."/>
        </authorList>
    </citation>
    <scope>NUCLEOTIDE SEQUENCE [LARGE SCALE GENOMIC DNA]</scope>
    <source>
        <strain evidence="2 3">M006</strain>
    </source>
</reference>
<evidence type="ECO:0000313" key="2">
    <source>
        <dbReference type="EMBL" id="AIR62441.1"/>
    </source>
</evidence>
<protein>
    <submittedName>
        <fullName evidence="2">Uncharacterized protein</fullName>
    </submittedName>
</protein>
<gene>
    <name evidence="2" type="ORF">LH23_17790</name>
</gene>
<evidence type="ECO:0000256" key="1">
    <source>
        <dbReference type="SAM" id="SignalP"/>
    </source>
</evidence>
<proteinExistence type="predicted"/>
<dbReference type="KEGG" id="cem:LH23_17790"/>
<dbReference type="RefSeq" id="WP_039293913.1">
    <property type="nucleotide sequence ID" value="NZ_CP009458.1"/>
</dbReference>
<evidence type="ECO:0000313" key="3">
    <source>
        <dbReference type="Proteomes" id="UP000029516"/>
    </source>
</evidence>
<accession>A0AAN0VUW3</accession>
<feature type="chain" id="PRO_5042947386" evidence="1">
    <location>
        <begin position="26"/>
        <end position="179"/>
    </location>
</feature>